<evidence type="ECO:0000256" key="2">
    <source>
        <dbReference type="ARBA" id="ARBA00010973"/>
    </source>
</evidence>
<dbReference type="InterPro" id="IPR011330">
    <property type="entry name" value="Glyco_hydro/deAcase_b/a-brl"/>
</dbReference>
<dbReference type="GO" id="GO:0005975">
    <property type="term" value="P:carbohydrate metabolic process"/>
    <property type="evidence" value="ECO:0007669"/>
    <property type="project" value="InterPro"/>
</dbReference>
<accession>A0A2S9JB77</accession>
<comment type="similarity">
    <text evidence="2">Belongs to the polysaccharide deacetylase family.</text>
</comment>
<evidence type="ECO:0000256" key="4">
    <source>
        <dbReference type="ARBA" id="ARBA00032976"/>
    </source>
</evidence>
<dbReference type="RefSeq" id="WP_105736896.1">
    <property type="nucleotide sequence ID" value="NZ_PVBT01000008.1"/>
</dbReference>
<keyword evidence="8" id="KW-1185">Reference proteome</keyword>
<dbReference type="EMBL" id="PVBT01000008">
    <property type="protein sequence ID" value="PRD50062.1"/>
    <property type="molecule type" value="Genomic_DNA"/>
</dbReference>
<organism evidence="7 8">
    <name type="scientific">Phyllobacterium myrsinacearum</name>
    <dbReference type="NCBI Taxonomy" id="28101"/>
    <lineage>
        <taxon>Bacteria</taxon>
        <taxon>Pseudomonadati</taxon>
        <taxon>Pseudomonadota</taxon>
        <taxon>Alphaproteobacteria</taxon>
        <taxon>Hyphomicrobiales</taxon>
        <taxon>Phyllobacteriaceae</taxon>
        <taxon>Phyllobacterium</taxon>
    </lineage>
</organism>
<evidence type="ECO:0000256" key="3">
    <source>
        <dbReference type="ARBA" id="ARBA00020071"/>
    </source>
</evidence>
<dbReference type="OrthoDB" id="438898at2"/>
<dbReference type="PANTHER" id="PTHR45985:SF3">
    <property type="entry name" value="CHITIN DEACETYLASE-LIKE 4"/>
    <property type="match status" value="1"/>
</dbReference>
<dbReference type="Pfam" id="PF01522">
    <property type="entry name" value="Polysacc_deac_1"/>
    <property type="match status" value="1"/>
</dbReference>
<dbReference type="SUPFAM" id="SSF88713">
    <property type="entry name" value="Glycoside hydrolase/deacetylase"/>
    <property type="match status" value="1"/>
</dbReference>
<feature type="chain" id="PRO_5015646581" description="Chitooligosaccharide deacetylase" evidence="5">
    <location>
        <begin position="23"/>
        <end position="346"/>
    </location>
</feature>
<evidence type="ECO:0000313" key="8">
    <source>
        <dbReference type="Proteomes" id="UP000238563"/>
    </source>
</evidence>
<dbReference type="PANTHER" id="PTHR45985">
    <property type="match status" value="1"/>
</dbReference>
<gene>
    <name evidence="7" type="ORF">C5750_22270</name>
</gene>
<dbReference type="Gene3D" id="3.20.20.370">
    <property type="entry name" value="Glycoside hydrolase/deacetylase"/>
    <property type="match status" value="1"/>
</dbReference>
<evidence type="ECO:0000256" key="1">
    <source>
        <dbReference type="ARBA" id="ARBA00003236"/>
    </source>
</evidence>
<dbReference type="GO" id="GO:0016810">
    <property type="term" value="F:hydrolase activity, acting on carbon-nitrogen (but not peptide) bonds"/>
    <property type="evidence" value="ECO:0007669"/>
    <property type="project" value="InterPro"/>
</dbReference>
<dbReference type="PROSITE" id="PS51257">
    <property type="entry name" value="PROKAR_LIPOPROTEIN"/>
    <property type="match status" value="1"/>
</dbReference>
<reference evidence="7 8" key="1">
    <citation type="submission" date="2018-02" db="EMBL/GenBank/DDBJ databases">
        <title>The draft genome of Phyllobacterium myrsinacearum DSM5892.</title>
        <authorList>
            <person name="Li L."/>
            <person name="Liu L."/>
            <person name="Zhang X."/>
            <person name="Wang T."/>
        </authorList>
    </citation>
    <scope>NUCLEOTIDE SEQUENCE [LARGE SCALE GENOMIC DNA]</scope>
    <source>
        <strain evidence="7 8">DSM 5892</strain>
    </source>
</reference>
<sequence>MRLISCALAASLAFTACMPAFASESPELRGSIGSKPQYVLISFDNSGSNALWERSRALAERSNAKFTYFLSCVFLIDRADRKSYQAPGESNGRSNIGYAASKADIAKRLDNIWRARNEGNEIASHACGHFDGRTWTKADWIREFTTYKQVLRTAWAKYGSDPEPEGWKAFVDTEVRGFRAPYLSASPALLSALKDLGYAFDASSVSKGPALPVHAAGLYQFALPTISEGPEHRPVVAMDYNMFVRHSGGFERADHLNEFENRAYDAFKGAFERQYKGERIPFQIGIHFTLMNGDAYWRALERFTSDVCTKPDVRCTTYSDYLKQTGAEAPVAVVPAVSRKVTGSGI</sequence>
<evidence type="ECO:0000259" key="6">
    <source>
        <dbReference type="Pfam" id="PF01522"/>
    </source>
</evidence>
<proteinExistence type="inferred from homology"/>
<feature type="signal peptide" evidence="5">
    <location>
        <begin position="1"/>
        <end position="22"/>
    </location>
</feature>
<comment type="caution">
    <text evidence="7">The sequence shown here is derived from an EMBL/GenBank/DDBJ whole genome shotgun (WGS) entry which is preliminary data.</text>
</comment>
<evidence type="ECO:0000313" key="7">
    <source>
        <dbReference type="EMBL" id="PRD50062.1"/>
    </source>
</evidence>
<dbReference type="AlphaFoldDB" id="A0A2S9JB77"/>
<feature type="domain" description="NodB homology" evidence="6">
    <location>
        <begin position="35"/>
        <end position="199"/>
    </location>
</feature>
<evidence type="ECO:0000256" key="5">
    <source>
        <dbReference type="SAM" id="SignalP"/>
    </source>
</evidence>
<keyword evidence="5" id="KW-0732">Signal</keyword>
<dbReference type="InterPro" id="IPR052740">
    <property type="entry name" value="CE4"/>
</dbReference>
<dbReference type="InterPro" id="IPR002509">
    <property type="entry name" value="NODB_dom"/>
</dbReference>
<protein>
    <recommendedName>
        <fullName evidence="3">Chitooligosaccharide deacetylase</fullName>
    </recommendedName>
    <alternativeName>
        <fullName evidence="4">Nodulation protein B</fullName>
    </alternativeName>
</protein>
<dbReference type="Proteomes" id="UP000238563">
    <property type="component" value="Unassembled WGS sequence"/>
</dbReference>
<name>A0A2S9JB77_9HYPH</name>
<comment type="function">
    <text evidence="1">Is involved in generating a small heat-stable compound (Nod), an acylated oligomer of N-acetylglucosamine, that stimulates mitosis in various plant protoplasts.</text>
</comment>